<evidence type="ECO:0000313" key="4">
    <source>
        <dbReference type="Proteomes" id="UP000199055"/>
    </source>
</evidence>
<dbReference type="Proteomes" id="UP000199055">
    <property type="component" value="Unassembled WGS sequence"/>
</dbReference>
<dbReference type="STRING" id="403935.SAMN05216481_102104"/>
<dbReference type="PANTHER" id="PTHR45947:SF3">
    <property type="entry name" value="SULFOQUINOVOSYL TRANSFERASE SQD2"/>
    <property type="match status" value="1"/>
</dbReference>
<feature type="domain" description="Glycosyl transferase family 1" evidence="2">
    <location>
        <begin position="195"/>
        <end position="296"/>
    </location>
</feature>
<evidence type="ECO:0000313" key="3">
    <source>
        <dbReference type="EMBL" id="SEP82236.1"/>
    </source>
</evidence>
<keyword evidence="4" id="KW-1185">Reference proteome</keyword>
<dbReference type="RefSeq" id="WP_093656011.1">
    <property type="nucleotide sequence ID" value="NZ_FOET01000002.1"/>
</dbReference>
<dbReference type="InterPro" id="IPR001296">
    <property type="entry name" value="Glyco_trans_1"/>
</dbReference>
<keyword evidence="1 3" id="KW-0808">Transferase</keyword>
<gene>
    <name evidence="3" type="ORF">SAMN05216481_102104</name>
</gene>
<dbReference type="SUPFAM" id="SSF53756">
    <property type="entry name" value="UDP-Glycosyltransferase/glycogen phosphorylase"/>
    <property type="match status" value="1"/>
</dbReference>
<dbReference type="EMBL" id="FOET01000002">
    <property type="protein sequence ID" value="SEP82236.1"/>
    <property type="molecule type" value="Genomic_DNA"/>
</dbReference>
<dbReference type="GO" id="GO:0016757">
    <property type="term" value="F:glycosyltransferase activity"/>
    <property type="evidence" value="ECO:0007669"/>
    <property type="project" value="InterPro"/>
</dbReference>
<organism evidence="3 4">
    <name type="scientific">Streptomyces radiopugnans</name>
    <dbReference type="NCBI Taxonomy" id="403935"/>
    <lineage>
        <taxon>Bacteria</taxon>
        <taxon>Bacillati</taxon>
        <taxon>Actinomycetota</taxon>
        <taxon>Actinomycetes</taxon>
        <taxon>Kitasatosporales</taxon>
        <taxon>Streptomycetaceae</taxon>
        <taxon>Streptomyces</taxon>
    </lineage>
</organism>
<name>A0A1H9AZQ2_9ACTN</name>
<sequence length="321" mass="35471">MRILLWHVHGSWTTAFVQGPHTYLVPVTPDRGPDGLGRAVTFDWPDSVVELTPEELREADVDLVVLQRPHELGLAEQWLGGRLPGRDVPAVYLEHNAPDGNVPDTRHPMAGQPGLTIVHVTHFNRLFWDCGPSPTTVVEHGIVDPGPLYTGDLERAAVVVNEPLRRGRTTGTDLLPRFAEAAPLDVFGMRTRGLAGRLGIPEERCRSHELPQRDLHRAMARRRVYVHPIRWTSLGLSLLEAMHLGMPVVALDTTEASAAVPEGAGVLSNRLDVLTDAVRGLLADPAYARHVGEQARTAALARYGLPRFLDDWERLIKEVAR</sequence>
<dbReference type="Gene3D" id="3.40.50.2000">
    <property type="entry name" value="Glycogen Phosphorylase B"/>
    <property type="match status" value="1"/>
</dbReference>
<dbReference type="InterPro" id="IPR050194">
    <property type="entry name" value="Glycosyltransferase_grp1"/>
</dbReference>
<dbReference type="PANTHER" id="PTHR45947">
    <property type="entry name" value="SULFOQUINOVOSYL TRANSFERASE SQD2"/>
    <property type="match status" value="1"/>
</dbReference>
<proteinExistence type="predicted"/>
<accession>A0A1H9AZQ2</accession>
<dbReference type="AlphaFoldDB" id="A0A1H9AZQ2"/>
<protein>
    <submittedName>
        <fullName evidence="3">Glycosyl transferases group 1</fullName>
    </submittedName>
</protein>
<dbReference type="Pfam" id="PF00534">
    <property type="entry name" value="Glycos_transf_1"/>
    <property type="match status" value="1"/>
</dbReference>
<evidence type="ECO:0000256" key="1">
    <source>
        <dbReference type="ARBA" id="ARBA00022679"/>
    </source>
</evidence>
<evidence type="ECO:0000259" key="2">
    <source>
        <dbReference type="Pfam" id="PF00534"/>
    </source>
</evidence>
<reference evidence="3 4" key="1">
    <citation type="submission" date="2016-10" db="EMBL/GenBank/DDBJ databases">
        <authorList>
            <person name="de Groot N.N."/>
        </authorList>
    </citation>
    <scope>NUCLEOTIDE SEQUENCE [LARGE SCALE GENOMIC DNA]</scope>
    <source>
        <strain evidence="3 4">CGMCC 4.3519</strain>
    </source>
</reference>